<reference evidence="1 2" key="2">
    <citation type="submission" date="2020-03" db="EMBL/GenBank/DDBJ databases">
        <authorList>
            <person name="Ichikawa N."/>
            <person name="Kimura A."/>
            <person name="Kitahashi Y."/>
            <person name="Uohara A."/>
        </authorList>
    </citation>
    <scope>NUCLEOTIDE SEQUENCE [LARGE SCALE GENOMIC DNA]</scope>
    <source>
        <strain evidence="1 2">NBRC 108638</strain>
    </source>
</reference>
<dbReference type="InterPro" id="IPR003615">
    <property type="entry name" value="HNH_nuc"/>
</dbReference>
<keyword evidence="2" id="KW-1185">Reference proteome</keyword>
<gene>
    <name evidence="1" type="ORF">Prum_052150</name>
</gene>
<evidence type="ECO:0008006" key="3">
    <source>
        <dbReference type="Google" id="ProtNLM"/>
    </source>
</evidence>
<reference evidence="1 2" key="1">
    <citation type="submission" date="2020-03" db="EMBL/GenBank/DDBJ databases">
        <title>Whole genome shotgun sequence of Phytohabitans rumicis NBRC 108638.</title>
        <authorList>
            <person name="Komaki H."/>
            <person name="Tamura T."/>
        </authorList>
    </citation>
    <scope>NUCLEOTIDE SEQUENCE [LARGE SCALE GENOMIC DNA]</scope>
    <source>
        <strain evidence="1 2">NBRC 108638</strain>
    </source>
</reference>
<dbReference type="CDD" id="cd00085">
    <property type="entry name" value="HNHc"/>
    <property type="match status" value="1"/>
</dbReference>
<protein>
    <recommendedName>
        <fullName evidence="3">HNH endonuclease</fullName>
    </recommendedName>
</protein>
<sequence length="156" mass="17327">MSRSWAGGSTRAWRKLRQQILMQAGYQCQIRIAGVCTGRATCVHHTQGRRATGDDPAHLQAACQPCNARINDPAVVSKHQTIVTWVRAHGRPVAWREIVRQFPDHGAIGKVLIRAVQRGELARRGRGLYAAGPTALPPTIDPTWREDPPNEAVTRW</sequence>
<dbReference type="AlphaFoldDB" id="A0A6V8L2Q8"/>
<dbReference type="RefSeq" id="WP_173078621.1">
    <property type="nucleotide sequence ID" value="NZ_BAABJB010000004.1"/>
</dbReference>
<organism evidence="1 2">
    <name type="scientific">Phytohabitans rumicis</name>
    <dbReference type="NCBI Taxonomy" id="1076125"/>
    <lineage>
        <taxon>Bacteria</taxon>
        <taxon>Bacillati</taxon>
        <taxon>Actinomycetota</taxon>
        <taxon>Actinomycetes</taxon>
        <taxon>Micromonosporales</taxon>
        <taxon>Micromonosporaceae</taxon>
    </lineage>
</organism>
<evidence type="ECO:0000313" key="1">
    <source>
        <dbReference type="EMBL" id="GFJ91573.1"/>
    </source>
</evidence>
<accession>A0A6V8L2Q8</accession>
<name>A0A6V8L2Q8_9ACTN</name>
<comment type="caution">
    <text evidence="1">The sequence shown here is derived from an EMBL/GenBank/DDBJ whole genome shotgun (WGS) entry which is preliminary data.</text>
</comment>
<evidence type="ECO:0000313" key="2">
    <source>
        <dbReference type="Proteomes" id="UP000482960"/>
    </source>
</evidence>
<dbReference type="Proteomes" id="UP000482960">
    <property type="component" value="Unassembled WGS sequence"/>
</dbReference>
<proteinExistence type="predicted"/>
<dbReference type="EMBL" id="BLPG01000001">
    <property type="protein sequence ID" value="GFJ91573.1"/>
    <property type="molecule type" value="Genomic_DNA"/>
</dbReference>